<dbReference type="Pfam" id="PF01047">
    <property type="entry name" value="MarR"/>
    <property type="match status" value="1"/>
</dbReference>
<reference evidence="2 3" key="1">
    <citation type="submission" date="2011-11" db="EMBL/GenBank/DDBJ databases">
        <title>The Noncontiguous Finished sequence of Saccharomonospora cyanea NA-134.</title>
        <authorList>
            <consortium name="US DOE Joint Genome Institute"/>
            <person name="Lucas S."/>
            <person name="Han J."/>
            <person name="Lapidus A."/>
            <person name="Cheng J.-F."/>
            <person name="Goodwin L."/>
            <person name="Pitluck S."/>
            <person name="Peters L."/>
            <person name="Ovchinnikova G."/>
            <person name="Lu M."/>
            <person name="Detter J.C."/>
            <person name="Han C."/>
            <person name="Tapia R."/>
            <person name="Land M."/>
            <person name="Hauser L."/>
            <person name="Kyrpides N."/>
            <person name="Ivanova N."/>
            <person name="Pagani I."/>
            <person name="Brambilla E.-M."/>
            <person name="Klenk H.-P."/>
            <person name="Woyke T."/>
        </authorList>
    </citation>
    <scope>NUCLEOTIDE SEQUENCE [LARGE SCALE GENOMIC DNA]</scope>
    <source>
        <strain evidence="2 3">NA-134</strain>
    </source>
</reference>
<proteinExistence type="predicted"/>
<dbReference type="PANTHER" id="PTHR33164:SF43">
    <property type="entry name" value="HTH-TYPE TRANSCRIPTIONAL REPRESSOR YETL"/>
    <property type="match status" value="1"/>
</dbReference>
<dbReference type="SMART" id="SM00347">
    <property type="entry name" value="HTH_MARR"/>
    <property type="match status" value="1"/>
</dbReference>
<protein>
    <submittedName>
        <fullName evidence="2">Transcriptional regulator</fullName>
    </submittedName>
</protein>
<name>H5XQZ4_9PSEU</name>
<dbReference type="EMBL" id="CM001440">
    <property type="protein sequence ID" value="EHR61234.1"/>
    <property type="molecule type" value="Genomic_DNA"/>
</dbReference>
<sequence length="157" mass="17817">MERDRAAPLPYGRCTPAHDRGGNCLTETALYWLVLLARQRRTELARDLAALGMYSGQEQVLLQQWDDRGFTQSELADRVQAAPATITRMLQRMERAGFVQRERRPGERGSRVFLTDHGWMARATVEALWLRAEERLVANLSGSEYASLRSLLAKLGD</sequence>
<dbReference type="PRINTS" id="PR00598">
    <property type="entry name" value="HTHMARR"/>
</dbReference>
<gene>
    <name evidence="2" type="ORF">SaccyDRAFT_2358</name>
</gene>
<dbReference type="InterPro" id="IPR039422">
    <property type="entry name" value="MarR/SlyA-like"/>
</dbReference>
<dbReference type="STRING" id="882082.SaccyDRAFT_2358"/>
<dbReference type="OrthoDB" id="3177763at2"/>
<dbReference type="GO" id="GO:0006950">
    <property type="term" value="P:response to stress"/>
    <property type="evidence" value="ECO:0007669"/>
    <property type="project" value="TreeGrafter"/>
</dbReference>
<dbReference type="InterPro" id="IPR036390">
    <property type="entry name" value="WH_DNA-bd_sf"/>
</dbReference>
<dbReference type="PROSITE" id="PS50995">
    <property type="entry name" value="HTH_MARR_2"/>
    <property type="match status" value="1"/>
</dbReference>
<accession>H5XQZ4</accession>
<dbReference type="InterPro" id="IPR036388">
    <property type="entry name" value="WH-like_DNA-bd_sf"/>
</dbReference>
<dbReference type="eggNOG" id="COG1846">
    <property type="taxonomic scope" value="Bacteria"/>
</dbReference>
<evidence type="ECO:0000259" key="1">
    <source>
        <dbReference type="PROSITE" id="PS50995"/>
    </source>
</evidence>
<dbReference type="RefSeq" id="WP_005456333.1">
    <property type="nucleotide sequence ID" value="NZ_CM001440.1"/>
</dbReference>
<evidence type="ECO:0000313" key="3">
    <source>
        <dbReference type="Proteomes" id="UP000002791"/>
    </source>
</evidence>
<dbReference type="Gene3D" id="1.10.10.10">
    <property type="entry name" value="Winged helix-like DNA-binding domain superfamily/Winged helix DNA-binding domain"/>
    <property type="match status" value="1"/>
</dbReference>
<dbReference type="InterPro" id="IPR000835">
    <property type="entry name" value="HTH_MarR-typ"/>
</dbReference>
<keyword evidence="3" id="KW-1185">Reference proteome</keyword>
<dbReference type="SUPFAM" id="SSF46785">
    <property type="entry name" value="Winged helix' DNA-binding domain"/>
    <property type="match status" value="1"/>
</dbReference>
<dbReference type="GO" id="GO:0003700">
    <property type="term" value="F:DNA-binding transcription factor activity"/>
    <property type="evidence" value="ECO:0007669"/>
    <property type="project" value="InterPro"/>
</dbReference>
<dbReference type="PANTHER" id="PTHR33164">
    <property type="entry name" value="TRANSCRIPTIONAL REGULATOR, MARR FAMILY"/>
    <property type="match status" value="1"/>
</dbReference>
<evidence type="ECO:0000313" key="2">
    <source>
        <dbReference type="EMBL" id="EHR61234.1"/>
    </source>
</evidence>
<dbReference type="HOGENOM" id="CLU_083287_18_7_11"/>
<organism evidence="2 3">
    <name type="scientific">Saccharomonospora cyanea NA-134</name>
    <dbReference type="NCBI Taxonomy" id="882082"/>
    <lineage>
        <taxon>Bacteria</taxon>
        <taxon>Bacillati</taxon>
        <taxon>Actinomycetota</taxon>
        <taxon>Actinomycetes</taxon>
        <taxon>Pseudonocardiales</taxon>
        <taxon>Pseudonocardiaceae</taxon>
        <taxon>Saccharomonospora</taxon>
    </lineage>
</organism>
<feature type="domain" description="HTH marR-type" evidence="1">
    <location>
        <begin position="26"/>
        <end position="157"/>
    </location>
</feature>
<dbReference type="Proteomes" id="UP000002791">
    <property type="component" value="Chromosome"/>
</dbReference>
<dbReference type="AlphaFoldDB" id="H5XQZ4"/>